<dbReference type="EMBL" id="STGW01000015">
    <property type="protein sequence ID" value="THV09204.1"/>
    <property type="molecule type" value="Genomic_DNA"/>
</dbReference>
<dbReference type="Proteomes" id="UP000307087">
    <property type="component" value="Unassembled WGS sequence"/>
</dbReference>
<keyword evidence="1" id="KW-1133">Transmembrane helix</keyword>
<feature type="transmembrane region" description="Helical" evidence="1">
    <location>
        <begin position="169"/>
        <end position="187"/>
    </location>
</feature>
<dbReference type="InterPro" id="IPR002656">
    <property type="entry name" value="Acyl_transf_3_dom"/>
</dbReference>
<dbReference type="AlphaFoldDB" id="A0A4S8N3A3"/>
<proteinExistence type="predicted"/>
<reference evidence="3 4" key="1">
    <citation type="journal article" date="2009" name="Int. J. Syst. Evol. Microbiol.">
        <title>Nocardioides caeni sp. nov., isolated from wastewater.</title>
        <authorList>
            <person name="Yoon J.H."/>
            <person name="Kang S.J."/>
            <person name="Park S."/>
            <person name="Kim W."/>
            <person name="Oh T.K."/>
        </authorList>
    </citation>
    <scope>NUCLEOTIDE SEQUENCE [LARGE SCALE GENOMIC DNA]</scope>
    <source>
        <strain evidence="3 4">DSM 23134</strain>
    </source>
</reference>
<sequence length="347" mass="38075">MSTSTTRRRSIAIDLVRVIAIFIVVLRHTWYDPDGFVAQIACPWAIAVFFVLTGYLWSEKRTMAKEFDHRASTLMVPFVCWMVLISIPFFAWAFTEDAKAAAVFLPAFAYGAQFAPIPYSACWFFSVMFCACLIMRFLGGYARKWTWLVIGLTLVVTVVAPTLLWFGPLGSGLALACLLFIAAGQELKRYRARITHPFVTGLLLAGASAAAIALGASHDLDGTIIEVKTADFGFPVAGLVVGATFSIGLLLLCESLERFIPEQVGPFLVKVAGTATFAMFLHPVLLLAMGTDWDGGWPDFLVAYLVPIALCLLLQSRGWLPWLTGDVKPIAFSERLARRRTTATTGN</sequence>
<evidence type="ECO:0000259" key="2">
    <source>
        <dbReference type="Pfam" id="PF01757"/>
    </source>
</evidence>
<dbReference type="OrthoDB" id="3746662at2"/>
<feature type="transmembrane region" description="Helical" evidence="1">
    <location>
        <begin position="145"/>
        <end position="163"/>
    </location>
</feature>
<feature type="transmembrane region" description="Helical" evidence="1">
    <location>
        <begin position="264"/>
        <end position="289"/>
    </location>
</feature>
<feature type="transmembrane region" description="Helical" evidence="1">
    <location>
        <begin position="199"/>
        <end position="220"/>
    </location>
</feature>
<keyword evidence="3" id="KW-0012">Acyltransferase</keyword>
<dbReference type="Pfam" id="PF01757">
    <property type="entry name" value="Acyl_transf_3"/>
    <property type="match status" value="1"/>
</dbReference>
<organism evidence="3 4">
    <name type="scientific">Nocardioides caeni</name>
    <dbReference type="NCBI Taxonomy" id="574700"/>
    <lineage>
        <taxon>Bacteria</taxon>
        <taxon>Bacillati</taxon>
        <taxon>Actinomycetota</taxon>
        <taxon>Actinomycetes</taxon>
        <taxon>Propionibacteriales</taxon>
        <taxon>Nocardioidaceae</taxon>
        <taxon>Nocardioides</taxon>
    </lineage>
</organism>
<evidence type="ECO:0000256" key="1">
    <source>
        <dbReference type="SAM" id="Phobius"/>
    </source>
</evidence>
<accession>A0A4S8N3A3</accession>
<feature type="transmembrane region" description="Helical" evidence="1">
    <location>
        <begin position="301"/>
        <end position="320"/>
    </location>
</feature>
<feature type="transmembrane region" description="Helical" evidence="1">
    <location>
        <begin position="78"/>
        <end position="95"/>
    </location>
</feature>
<feature type="domain" description="Acyltransferase 3" evidence="2">
    <location>
        <begin position="12"/>
        <end position="314"/>
    </location>
</feature>
<evidence type="ECO:0000313" key="4">
    <source>
        <dbReference type="Proteomes" id="UP000307087"/>
    </source>
</evidence>
<keyword evidence="3" id="KW-0808">Transferase</keyword>
<gene>
    <name evidence="3" type="ORF">E9934_16670</name>
</gene>
<protein>
    <submittedName>
        <fullName evidence="3">Acyltransferase</fullName>
    </submittedName>
</protein>
<name>A0A4S8N3A3_9ACTN</name>
<feature type="transmembrane region" description="Helical" evidence="1">
    <location>
        <begin position="12"/>
        <end position="30"/>
    </location>
</feature>
<keyword evidence="1" id="KW-0812">Transmembrane</keyword>
<comment type="caution">
    <text evidence="3">The sequence shown here is derived from an EMBL/GenBank/DDBJ whole genome shotgun (WGS) entry which is preliminary data.</text>
</comment>
<dbReference type="GO" id="GO:0016747">
    <property type="term" value="F:acyltransferase activity, transferring groups other than amino-acyl groups"/>
    <property type="evidence" value="ECO:0007669"/>
    <property type="project" value="InterPro"/>
</dbReference>
<feature type="transmembrane region" description="Helical" evidence="1">
    <location>
        <begin position="36"/>
        <end position="57"/>
    </location>
</feature>
<dbReference type="RefSeq" id="WP_136564033.1">
    <property type="nucleotide sequence ID" value="NZ_BAABLS010000007.1"/>
</dbReference>
<evidence type="ECO:0000313" key="3">
    <source>
        <dbReference type="EMBL" id="THV09204.1"/>
    </source>
</evidence>
<keyword evidence="1" id="KW-0472">Membrane</keyword>
<feature type="transmembrane region" description="Helical" evidence="1">
    <location>
        <begin position="115"/>
        <end position="138"/>
    </location>
</feature>
<feature type="transmembrane region" description="Helical" evidence="1">
    <location>
        <begin position="232"/>
        <end position="252"/>
    </location>
</feature>
<keyword evidence="4" id="KW-1185">Reference proteome</keyword>